<dbReference type="GO" id="GO:0000166">
    <property type="term" value="F:nucleotide binding"/>
    <property type="evidence" value="ECO:0007669"/>
    <property type="project" value="InterPro"/>
</dbReference>
<dbReference type="Pfam" id="PF22725">
    <property type="entry name" value="GFO_IDH_MocA_C3"/>
    <property type="match status" value="1"/>
</dbReference>
<feature type="domain" description="GFO/IDH/MocA-like oxidoreductase" evidence="3">
    <location>
        <begin position="137"/>
        <end position="260"/>
    </location>
</feature>
<dbReference type="InterPro" id="IPR052515">
    <property type="entry name" value="Gfo/Idh/MocA_Oxidoreductase"/>
</dbReference>
<proteinExistence type="predicted"/>
<accession>A0A022L130</accession>
<evidence type="ECO:0000313" key="5">
    <source>
        <dbReference type="Proteomes" id="UP000019754"/>
    </source>
</evidence>
<reference evidence="4 5" key="1">
    <citation type="journal article" date="2013" name="Genome Announc.">
        <title>Draft genome sequence of an Actinobacterium, Brachybacterium muris strain UCD-AY4.</title>
        <authorList>
            <person name="Lo J.R."/>
            <person name="Lang J.M."/>
            <person name="Darling A.E."/>
            <person name="Eisen J.A."/>
            <person name="Coil D.A."/>
        </authorList>
    </citation>
    <scope>NUCLEOTIDE SEQUENCE [LARGE SCALE GENOMIC DNA]</scope>
    <source>
        <strain evidence="4 5">UCD-AY4</strain>
    </source>
</reference>
<evidence type="ECO:0000313" key="4">
    <source>
        <dbReference type="EMBL" id="EYT51202.1"/>
    </source>
</evidence>
<dbReference type="InterPro" id="IPR055170">
    <property type="entry name" value="GFO_IDH_MocA-like_dom"/>
</dbReference>
<gene>
    <name evidence="4" type="ORF">D641_0101750</name>
</gene>
<comment type="caution">
    <text evidence="4">The sequence shown here is derived from an EMBL/GenBank/DDBJ whole genome shotgun (WGS) entry which is preliminary data.</text>
</comment>
<dbReference type="RefSeq" id="WP_017824648.1">
    <property type="nucleotide sequence ID" value="NZ_KB403091.1"/>
</dbReference>
<dbReference type="SUPFAM" id="SSF51735">
    <property type="entry name" value="NAD(P)-binding Rossmann-fold domains"/>
    <property type="match status" value="1"/>
</dbReference>
<evidence type="ECO:0000256" key="1">
    <source>
        <dbReference type="ARBA" id="ARBA00023027"/>
    </source>
</evidence>
<keyword evidence="1" id="KW-0520">NAD</keyword>
<dbReference type="PANTHER" id="PTHR43249">
    <property type="entry name" value="UDP-N-ACETYL-2-AMINO-2-DEOXY-D-GLUCURONATE OXIDASE"/>
    <property type="match status" value="1"/>
</dbReference>
<dbReference type="PANTHER" id="PTHR43249:SF1">
    <property type="entry name" value="D-GLUCOSIDE 3-DEHYDROGENASE"/>
    <property type="match status" value="1"/>
</dbReference>
<evidence type="ECO:0000259" key="2">
    <source>
        <dbReference type="Pfam" id="PF01408"/>
    </source>
</evidence>
<feature type="domain" description="Gfo/Idh/MocA-like oxidoreductase N-terminal" evidence="2">
    <location>
        <begin position="7"/>
        <end position="120"/>
    </location>
</feature>
<dbReference type="HOGENOM" id="CLU_023194_1_0_11"/>
<name>A0A022L130_9MICO</name>
<dbReference type="Pfam" id="PF01408">
    <property type="entry name" value="GFO_IDH_MocA"/>
    <property type="match status" value="1"/>
</dbReference>
<dbReference type="STRING" id="1249481.D641_0101750"/>
<dbReference type="EMBL" id="AORC01000002">
    <property type="protein sequence ID" value="EYT51202.1"/>
    <property type="molecule type" value="Genomic_DNA"/>
</dbReference>
<dbReference type="Gene3D" id="3.30.360.10">
    <property type="entry name" value="Dihydrodipicolinate Reductase, domain 2"/>
    <property type="match status" value="1"/>
</dbReference>
<keyword evidence="5" id="KW-1185">Reference proteome</keyword>
<dbReference type="SUPFAM" id="SSF55347">
    <property type="entry name" value="Glyceraldehyde-3-phosphate dehydrogenase-like, C-terminal domain"/>
    <property type="match status" value="1"/>
</dbReference>
<evidence type="ECO:0000259" key="3">
    <source>
        <dbReference type="Pfam" id="PF22725"/>
    </source>
</evidence>
<organism evidence="4 5">
    <name type="scientific">Brachybacterium muris UCD-AY4</name>
    <dbReference type="NCBI Taxonomy" id="1249481"/>
    <lineage>
        <taxon>Bacteria</taxon>
        <taxon>Bacillati</taxon>
        <taxon>Actinomycetota</taxon>
        <taxon>Actinomycetes</taxon>
        <taxon>Micrococcales</taxon>
        <taxon>Dermabacteraceae</taxon>
        <taxon>Brachybacterium</taxon>
    </lineage>
</organism>
<protein>
    <submittedName>
        <fullName evidence="4">Dehydrogenase</fullName>
    </submittedName>
</protein>
<sequence length="390" mass="42801">MNDKSVRLGIIGFGAQGGVYAGFVAEGKVKGMSLGAICDIDPAKKRLAEEQHPGVAFYDDYIAMLDSGDVDAVVTTVPHYLHPEMTIAAIGKGIHTLTEKPAGVYTKQVEQMNEFAAAHPETTFAIMFNQRTNPVYTDLKDLIDSGELGRLRHTSWIITTWWRPQAYYDQSEWRATWGGEGGGVLVNQAPHQLDLWQWLAGTPQKVFAKLAFGFQRDIATEDEVNALVDFGDGATGHFLTSTSDIAGTDRLEMLFDAGKIVVDASTKVTITRLTQDERSISDSMSVADVGRLFKGEMNTADLFSTEVKEYESVWGAQHVDVLTNFAAHINDGTPLIADGAEGINGVRLASGMQLSAWTGREIDLVDFPAEEYLRELNQRIEAEGKYPTRS</sequence>
<dbReference type="OrthoDB" id="9815825at2"/>
<dbReference type="Proteomes" id="UP000019754">
    <property type="component" value="Unassembled WGS sequence"/>
</dbReference>
<dbReference type="InterPro" id="IPR036291">
    <property type="entry name" value="NAD(P)-bd_dom_sf"/>
</dbReference>
<dbReference type="InterPro" id="IPR000683">
    <property type="entry name" value="Gfo/Idh/MocA-like_OxRdtase_N"/>
</dbReference>
<dbReference type="Gene3D" id="3.40.50.720">
    <property type="entry name" value="NAD(P)-binding Rossmann-like Domain"/>
    <property type="match status" value="1"/>
</dbReference>
<dbReference type="AlphaFoldDB" id="A0A022L130"/>